<reference evidence="2 3" key="1">
    <citation type="submission" date="2019-04" db="EMBL/GenBank/DDBJ databases">
        <title>Aspergillus burnettii sp. nov., novel species from soil in southeast Queensland.</title>
        <authorList>
            <person name="Gilchrist C.L.M."/>
            <person name="Pitt J.I."/>
            <person name="Lange L."/>
            <person name="Lacey H.J."/>
            <person name="Vuong D."/>
            <person name="Midgley D.J."/>
            <person name="Greenfield P."/>
            <person name="Bradbury M."/>
            <person name="Lacey E."/>
            <person name="Busk P.K."/>
            <person name="Pilgaard B."/>
            <person name="Chooi Y.H."/>
            <person name="Piggott A.M."/>
        </authorList>
    </citation>
    <scope>NUCLEOTIDE SEQUENCE [LARGE SCALE GENOMIC DNA]</scope>
    <source>
        <strain evidence="2 3">FRR 5400</strain>
    </source>
</reference>
<feature type="region of interest" description="Disordered" evidence="1">
    <location>
        <begin position="293"/>
        <end position="320"/>
    </location>
</feature>
<dbReference type="Proteomes" id="UP000541154">
    <property type="component" value="Unassembled WGS sequence"/>
</dbReference>
<gene>
    <name evidence="2" type="ORF">ETB97_001041</name>
</gene>
<protein>
    <submittedName>
        <fullName evidence="2">Uncharacterized protein</fullName>
    </submittedName>
</protein>
<accession>A0A8H6E644</accession>
<comment type="caution">
    <text evidence="2">The sequence shown here is derived from an EMBL/GenBank/DDBJ whole genome shotgun (WGS) entry which is preliminary data.</text>
</comment>
<evidence type="ECO:0000256" key="1">
    <source>
        <dbReference type="SAM" id="MobiDB-lite"/>
    </source>
</evidence>
<proteinExistence type="predicted"/>
<dbReference type="AlphaFoldDB" id="A0A8H6E644"/>
<name>A0A8H6E644_PETAA</name>
<evidence type="ECO:0000313" key="3">
    <source>
        <dbReference type="Proteomes" id="UP000541154"/>
    </source>
</evidence>
<dbReference type="EMBL" id="SPNV01000118">
    <property type="protein sequence ID" value="KAF5860821.1"/>
    <property type="molecule type" value="Genomic_DNA"/>
</dbReference>
<keyword evidence="3" id="KW-1185">Reference proteome</keyword>
<organism evidence="2 3">
    <name type="scientific">Petromyces alliaceus</name>
    <name type="common">Aspergillus alliaceus</name>
    <dbReference type="NCBI Taxonomy" id="209559"/>
    <lineage>
        <taxon>Eukaryota</taxon>
        <taxon>Fungi</taxon>
        <taxon>Dikarya</taxon>
        <taxon>Ascomycota</taxon>
        <taxon>Pezizomycotina</taxon>
        <taxon>Eurotiomycetes</taxon>
        <taxon>Eurotiomycetidae</taxon>
        <taxon>Eurotiales</taxon>
        <taxon>Aspergillaceae</taxon>
        <taxon>Aspergillus</taxon>
        <taxon>Aspergillus subgen. Circumdati</taxon>
    </lineage>
</organism>
<sequence length="369" mass="40091">MSTYLYHGLQLDEWEVRDALQKQISEFEKANNLDQTKTAEERAANIMVESGILITQMGNWISAAGIGLKTRLAAFHVLQAAYSTFGLVSNWAILSSSQRATVILQTLQMVTDGISSAMDSWKQFMNGDSQPADTATALEKLNESPTKYGEDGAFREKLGDHVTGDGIPSSEETIIEDHIWDELLDEPAAEVPPGGPITTLSVVDAVLAVVGVVLMFVSFLDNFDPAPDPQLTYARSPSQIAANNLTSIWITATNDSANQVSIPFITITLLGGGDPLCLFKHDIDDTITLASDTDGSKDTARRTRITPASTAEAGLPTPSKISPGQSFSSVWTGYINDRGDDDDSSWNYIDIVVSTETDKTNKVFYILRK</sequence>
<evidence type="ECO:0000313" key="2">
    <source>
        <dbReference type="EMBL" id="KAF5860821.1"/>
    </source>
</evidence>